<dbReference type="InterPro" id="IPR015422">
    <property type="entry name" value="PyrdxlP-dep_Trfase_small"/>
</dbReference>
<organism evidence="1">
    <name type="scientific">marine sediment metagenome</name>
    <dbReference type="NCBI Taxonomy" id="412755"/>
    <lineage>
        <taxon>unclassified sequences</taxon>
        <taxon>metagenomes</taxon>
        <taxon>ecological metagenomes</taxon>
    </lineage>
</organism>
<name>X1CPJ0_9ZZZZ</name>
<protein>
    <recommendedName>
        <fullName evidence="2">DegT/DnrJ/EryC1/StrS aminotransferase family protein</fullName>
    </recommendedName>
</protein>
<dbReference type="Gene3D" id="3.90.1150.10">
    <property type="entry name" value="Aspartate Aminotransferase, domain 1"/>
    <property type="match status" value="1"/>
</dbReference>
<comment type="caution">
    <text evidence="1">The sequence shown here is derived from an EMBL/GenBank/DDBJ whole genome shotgun (WGS) entry which is preliminary data.</text>
</comment>
<gene>
    <name evidence="1" type="ORF">S01H4_49258</name>
</gene>
<dbReference type="InterPro" id="IPR015424">
    <property type="entry name" value="PyrdxlP-dep_Trfase"/>
</dbReference>
<feature type="non-terminal residue" evidence="1">
    <location>
        <position position="1"/>
    </location>
</feature>
<dbReference type="AlphaFoldDB" id="X1CPJ0"/>
<evidence type="ECO:0000313" key="1">
    <source>
        <dbReference type="EMBL" id="GAG98038.1"/>
    </source>
</evidence>
<sequence length="62" mass="7268">LKKHNISTRPTYGQINKTPIYFNEQIMKNSKYISEKGLFLPSFITLDTKTILYICKILKLCN</sequence>
<evidence type="ECO:0008006" key="2">
    <source>
        <dbReference type="Google" id="ProtNLM"/>
    </source>
</evidence>
<proteinExistence type="predicted"/>
<dbReference type="SUPFAM" id="SSF53383">
    <property type="entry name" value="PLP-dependent transferases"/>
    <property type="match status" value="1"/>
</dbReference>
<accession>X1CPJ0</accession>
<reference evidence="1" key="1">
    <citation type="journal article" date="2014" name="Front. Microbiol.">
        <title>High frequency of phylogenetically diverse reductive dehalogenase-homologous genes in deep subseafloor sedimentary metagenomes.</title>
        <authorList>
            <person name="Kawai M."/>
            <person name="Futagami T."/>
            <person name="Toyoda A."/>
            <person name="Takaki Y."/>
            <person name="Nishi S."/>
            <person name="Hori S."/>
            <person name="Arai W."/>
            <person name="Tsubouchi T."/>
            <person name="Morono Y."/>
            <person name="Uchiyama I."/>
            <person name="Ito T."/>
            <person name="Fujiyama A."/>
            <person name="Inagaki F."/>
            <person name="Takami H."/>
        </authorList>
    </citation>
    <scope>NUCLEOTIDE SEQUENCE</scope>
    <source>
        <strain evidence="1">Expedition CK06-06</strain>
    </source>
</reference>
<dbReference type="EMBL" id="BART01027849">
    <property type="protein sequence ID" value="GAG98038.1"/>
    <property type="molecule type" value="Genomic_DNA"/>
</dbReference>